<keyword evidence="6" id="KW-0808">Transferase</keyword>
<evidence type="ECO:0000256" key="11">
    <source>
        <dbReference type="ARBA" id="ARBA00049494"/>
    </source>
</evidence>
<dbReference type="UniPathway" id="UPA00277">
    <property type="reaction ID" value="UER00407"/>
</dbReference>
<evidence type="ECO:0000256" key="5">
    <source>
        <dbReference type="ARBA" id="ARBA00022643"/>
    </source>
</evidence>
<dbReference type="Proteomes" id="UP000282028">
    <property type="component" value="Unassembled WGS sequence"/>
</dbReference>
<comment type="pathway">
    <text evidence="1">Cofactor biosynthesis; FAD biosynthesis; FAD from FMN: step 1/1.</text>
</comment>
<evidence type="ECO:0000256" key="3">
    <source>
        <dbReference type="ARBA" id="ARBA00012393"/>
    </source>
</evidence>
<evidence type="ECO:0000256" key="1">
    <source>
        <dbReference type="ARBA" id="ARBA00004726"/>
    </source>
</evidence>
<organism evidence="13 14">
    <name type="scientific">Brevibacillus invocatus</name>
    <dbReference type="NCBI Taxonomy" id="173959"/>
    <lineage>
        <taxon>Bacteria</taxon>
        <taxon>Bacillati</taxon>
        <taxon>Bacillota</taxon>
        <taxon>Bacilli</taxon>
        <taxon>Bacillales</taxon>
        <taxon>Paenibacillaceae</taxon>
        <taxon>Brevibacillus</taxon>
    </lineage>
</organism>
<evidence type="ECO:0000259" key="12">
    <source>
        <dbReference type="Pfam" id="PF06574"/>
    </source>
</evidence>
<dbReference type="GO" id="GO:0008531">
    <property type="term" value="F:riboflavin kinase activity"/>
    <property type="evidence" value="ECO:0007669"/>
    <property type="project" value="TreeGrafter"/>
</dbReference>
<comment type="caution">
    <text evidence="13">The sequence shown here is derived from an EMBL/GenBank/DDBJ whole genome shotgun (WGS) entry which is preliminary data.</text>
</comment>
<keyword evidence="10" id="KW-0067">ATP-binding</keyword>
<gene>
    <name evidence="13" type="ORF">EDM52_23845</name>
</gene>
<keyword evidence="8" id="KW-0547">Nucleotide-binding</keyword>
<proteinExistence type="inferred from homology"/>
<dbReference type="RefSeq" id="WP_122911388.1">
    <property type="nucleotide sequence ID" value="NZ_CBCSBE010000042.1"/>
</dbReference>
<protein>
    <recommendedName>
        <fullName evidence="3">FAD synthase</fullName>
        <ecNumber evidence="3">2.7.7.2</ecNumber>
    </recommendedName>
</protein>
<dbReference type="GO" id="GO:0003919">
    <property type="term" value="F:FMN adenylyltransferase activity"/>
    <property type="evidence" value="ECO:0007669"/>
    <property type="project" value="UniProtKB-EC"/>
</dbReference>
<evidence type="ECO:0000313" key="14">
    <source>
        <dbReference type="Proteomes" id="UP000282028"/>
    </source>
</evidence>
<dbReference type="InterPro" id="IPR014729">
    <property type="entry name" value="Rossmann-like_a/b/a_fold"/>
</dbReference>
<keyword evidence="7" id="KW-0548">Nucleotidyltransferase</keyword>
<dbReference type="CDD" id="cd02064">
    <property type="entry name" value="FAD_synthetase_N"/>
    <property type="match status" value="1"/>
</dbReference>
<sequence>METHAEGTLSLTGSVIAIGAFDGVHKGHQEVIRRTVDRSRVLGVPSVVYTFDPPPRHFFQGAQILTTVQEKVERIAQLGIDHVVIARFDQAFTRRTAAAFIADLAKLDPLEVSVGNDFQFGRNRAGDVGLLARHFPVHITEPVHCSDGQTISSTRIRLLLSQGETQKSVSLLGW</sequence>
<comment type="similarity">
    <text evidence="2">Belongs to the RibF family.</text>
</comment>
<dbReference type="GO" id="GO:0006747">
    <property type="term" value="P:FAD biosynthetic process"/>
    <property type="evidence" value="ECO:0007669"/>
    <property type="project" value="UniProtKB-UniPathway"/>
</dbReference>
<feature type="domain" description="FAD synthetase" evidence="12">
    <location>
        <begin position="12"/>
        <end position="155"/>
    </location>
</feature>
<dbReference type="SUPFAM" id="SSF52374">
    <property type="entry name" value="Nucleotidylyl transferase"/>
    <property type="match status" value="1"/>
</dbReference>
<keyword evidence="14" id="KW-1185">Reference proteome</keyword>
<evidence type="ECO:0000256" key="9">
    <source>
        <dbReference type="ARBA" id="ARBA00022827"/>
    </source>
</evidence>
<evidence type="ECO:0000256" key="6">
    <source>
        <dbReference type="ARBA" id="ARBA00022679"/>
    </source>
</evidence>
<name>A0A3M8BQA5_9BACL</name>
<keyword evidence="4" id="KW-0285">Flavoprotein</keyword>
<evidence type="ECO:0000256" key="10">
    <source>
        <dbReference type="ARBA" id="ARBA00022840"/>
    </source>
</evidence>
<comment type="catalytic activity">
    <reaction evidence="11">
        <text>FMN + ATP + H(+) = FAD + diphosphate</text>
        <dbReference type="Rhea" id="RHEA:17237"/>
        <dbReference type="ChEBI" id="CHEBI:15378"/>
        <dbReference type="ChEBI" id="CHEBI:30616"/>
        <dbReference type="ChEBI" id="CHEBI:33019"/>
        <dbReference type="ChEBI" id="CHEBI:57692"/>
        <dbReference type="ChEBI" id="CHEBI:58210"/>
        <dbReference type="EC" id="2.7.7.2"/>
    </reaction>
</comment>
<dbReference type="AlphaFoldDB" id="A0A3M8BQA5"/>
<dbReference type="Gene3D" id="3.40.50.620">
    <property type="entry name" value="HUPs"/>
    <property type="match status" value="1"/>
</dbReference>
<dbReference type="GO" id="GO:0005524">
    <property type="term" value="F:ATP binding"/>
    <property type="evidence" value="ECO:0007669"/>
    <property type="project" value="UniProtKB-KW"/>
</dbReference>
<dbReference type="Pfam" id="PF06574">
    <property type="entry name" value="FAD_syn"/>
    <property type="match status" value="1"/>
</dbReference>
<keyword evidence="5" id="KW-0288">FMN</keyword>
<dbReference type="InterPro" id="IPR015864">
    <property type="entry name" value="FAD_synthase"/>
</dbReference>
<dbReference type="PANTHER" id="PTHR22749">
    <property type="entry name" value="RIBOFLAVIN KINASE/FMN ADENYLYLTRANSFERASE"/>
    <property type="match status" value="1"/>
</dbReference>
<evidence type="ECO:0000256" key="2">
    <source>
        <dbReference type="ARBA" id="ARBA00010214"/>
    </source>
</evidence>
<dbReference type="PANTHER" id="PTHR22749:SF6">
    <property type="entry name" value="RIBOFLAVIN KINASE"/>
    <property type="match status" value="1"/>
</dbReference>
<reference evidence="13 14" key="1">
    <citation type="submission" date="2018-10" db="EMBL/GenBank/DDBJ databases">
        <title>Phylogenomics of Brevibacillus.</title>
        <authorList>
            <person name="Dunlap C."/>
        </authorList>
    </citation>
    <scope>NUCLEOTIDE SEQUENCE [LARGE SCALE GENOMIC DNA]</scope>
    <source>
        <strain evidence="13 14">JCM 12215</strain>
    </source>
</reference>
<dbReference type="OrthoDB" id="9803667at2"/>
<dbReference type="EMBL" id="RHHR01000076">
    <property type="protein sequence ID" value="RNB65247.1"/>
    <property type="molecule type" value="Genomic_DNA"/>
</dbReference>
<keyword evidence="9" id="KW-0274">FAD</keyword>
<dbReference type="GO" id="GO:0009231">
    <property type="term" value="P:riboflavin biosynthetic process"/>
    <property type="evidence" value="ECO:0007669"/>
    <property type="project" value="InterPro"/>
</dbReference>
<evidence type="ECO:0000313" key="13">
    <source>
        <dbReference type="EMBL" id="RNB65247.1"/>
    </source>
</evidence>
<evidence type="ECO:0000256" key="8">
    <source>
        <dbReference type="ARBA" id="ARBA00022741"/>
    </source>
</evidence>
<accession>A0A3M8BQA5</accession>
<dbReference type="EC" id="2.7.7.2" evidence="3"/>
<evidence type="ECO:0000256" key="7">
    <source>
        <dbReference type="ARBA" id="ARBA00022695"/>
    </source>
</evidence>
<evidence type="ECO:0000256" key="4">
    <source>
        <dbReference type="ARBA" id="ARBA00022630"/>
    </source>
</evidence>
<dbReference type="InterPro" id="IPR023468">
    <property type="entry name" value="Riboflavin_kinase"/>
</dbReference>
<dbReference type="GO" id="GO:0009398">
    <property type="term" value="P:FMN biosynthetic process"/>
    <property type="evidence" value="ECO:0007669"/>
    <property type="project" value="TreeGrafter"/>
</dbReference>